<reference evidence="2" key="1">
    <citation type="submission" date="2017-02" db="UniProtKB">
        <authorList>
            <consortium name="WormBaseParasite"/>
        </authorList>
    </citation>
    <scope>IDENTIFICATION</scope>
</reference>
<accession>A0A0M3HZ70</accession>
<evidence type="ECO:0000313" key="2">
    <source>
        <dbReference type="WBParaSite" id="ALUE_0000894401-mRNA-1"/>
    </source>
</evidence>
<dbReference type="Proteomes" id="UP000036681">
    <property type="component" value="Unplaced"/>
</dbReference>
<proteinExistence type="predicted"/>
<keyword evidence="1" id="KW-1185">Reference proteome</keyword>
<sequence length="58" mass="6813">MICSFSFARSQYDKEAPLSRQVVQRFFLHSPVLLGLLADLPFKDRLSWTCEHKSIRSR</sequence>
<evidence type="ECO:0000313" key="1">
    <source>
        <dbReference type="Proteomes" id="UP000036681"/>
    </source>
</evidence>
<organism evidence="1 2">
    <name type="scientific">Ascaris lumbricoides</name>
    <name type="common">Giant roundworm</name>
    <dbReference type="NCBI Taxonomy" id="6252"/>
    <lineage>
        <taxon>Eukaryota</taxon>
        <taxon>Metazoa</taxon>
        <taxon>Ecdysozoa</taxon>
        <taxon>Nematoda</taxon>
        <taxon>Chromadorea</taxon>
        <taxon>Rhabditida</taxon>
        <taxon>Spirurina</taxon>
        <taxon>Ascaridomorpha</taxon>
        <taxon>Ascaridoidea</taxon>
        <taxon>Ascarididae</taxon>
        <taxon>Ascaris</taxon>
    </lineage>
</organism>
<dbReference type="WBParaSite" id="ALUE_0000894401-mRNA-1">
    <property type="protein sequence ID" value="ALUE_0000894401-mRNA-1"/>
    <property type="gene ID" value="ALUE_0000894401"/>
</dbReference>
<name>A0A0M3HZ70_ASCLU</name>
<protein>
    <submittedName>
        <fullName evidence="2">Uncharacterized protein</fullName>
    </submittedName>
</protein>
<dbReference type="AlphaFoldDB" id="A0A0M3HZ70"/>